<feature type="signal peptide" evidence="1">
    <location>
        <begin position="1"/>
        <end position="15"/>
    </location>
</feature>
<feature type="chain" id="PRO_5024291355" evidence="1">
    <location>
        <begin position="16"/>
        <end position="113"/>
    </location>
</feature>
<keyword evidence="3" id="KW-1185">Reference proteome</keyword>
<organism evidence="2 3">
    <name type="scientific">Muntiacus reevesi</name>
    <name type="common">Reeves' muntjac</name>
    <name type="synonym">Cervus reevesi</name>
    <dbReference type="NCBI Taxonomy" id="9886"/>
    <lineage>
        <taxon>Eukaryota</taxon>
        <taxon>Metazoa</taxon>
        <taxon>Chordata</taxon>
        <taxon>Craniata</taxon>
        <taxon>Vertebrata</taxon>
        <taxon>Euteleostomi</taxon>
        <taxon>Mammalia</taxon>
        <taxon>Eutheria</taxon>
        <taxon>Laurasiatheria</taxon>
        <taxon>Artiodactyla</taxon>
        <taxon>Ruminantia</taxon>
        <taxon>Pecora</taxon>
        <taxon>Cervidae</taxon>
        <taxon>Muntiacinae</taxon>
        <taxon>Muntiacus</taxon>
    </lineage>
</organism>
<sequence>MSIKLVMLSNHLILCRPLLLLPPIPPSIRVFSNESTLHMRWPKYWSFSFSINPSNEHPGMISFRMDWLDLLASLLQHHSSKASILLINSSALSFLYSPTLTSIYDYWKNHSFD</sequence>
<dbReference type="EMBL" id="VCEB01000012">
    <property type="protein sequence ID" value="KAB0371523.1"/>
    <property type="molecule type" value="Genomic_DNA"/>
</dbReference>
<keyword evidence="1" id="KW-0732">Signal</keyword>
<comment type="caution">
    <text evidence="2">The sequence shown here is derived from an EMBL/GenBank/DDBJ whole genome shotgun (WGS) entry which is preliminary data.</text>
</comment>
<reference evidence="2 3" key="1">
    <citation type="submission" date="2019-06" db="EMBL/GenBank/DDBJ databases">
        <title>Discovery of a novel chromosome fission-fusion reversal in muntjac.</title>
        <authorList>
            <person name="Mudd A.B."/>
            <person name="Bredeson J.V."/>
            <person name="Baum R."/>
            <person name="Hockemeyer D."/>
            <person name="Rokhsar D.S."/>
        </authorList>
    </citation>
    <scope>NUCLEOTIDE SEQUENCE [LARGE SCALE GENOMIC DNA]</scope>
    <source>
        <strain evidence="2">UCam_UCB_Mr</strain>
        <tissue evidence="2">Fibroblast cell line</tissue>
    </source>
</reference>
<accession>A0A5N3XGF5</accession>
<name>A0A5N3XGF5_MUNRE</name>
<evidence type="ECO:0000313" key="3">
    <source>
        <dbReference type="Proteomes" id="UP000326062"/>
    </source>
</evidence>
<evidence type="ECO:0000256" key="1">
    <source>
        <dbReference type="SAM" id="SignalP"/>
    </source>
</evidence>
<dbReference type="Proteomes" id="UP000326062">
    <property type="component" value="Chromosome 12"/>
</dbReference>
<gene>
    <name evidence="2" type="ORF">FD755_016461</name>
</gene>
<proteinExistence type="predicted"/>
<evidence type="ECO:0000313" key="2">
    <source>
        <dbReference type="EMBL" id="KAB0371523.1"/>
    </source>
</evidence>
<protein>
    <submittedName>
        <fullName evidence="2">Uncharacterized protein</fullName>
    </submittedName>
</protein>
<dbReference type="AlphaFoldDB" id="A0A5N3XGF5"/>